<evidence type="ECO:0000313" key="2">
    <source>
        <dbReference type="Proteomes" id="UP001062846"/>
    </source>
</evidence>
<organism evidence="1 2">
    <name type="scientific">Rhododendron molle</name>
    <name type="common">Chinese azalea</name>
    <name type="synonym">Azalea mollis</name>
    <dbReference type="NCBI Taxonomy" id="49168"/>
    <lineage>
        <taxon>Eukaryota</taxon>
        <taxon>Viridiplantae</taxon>
        <taxon>Streptophyta</taxon>
        <taxon>Embryophyta</taxon>
        <taxon>Tracheophyta</taxon>
        <taxon>Spermatophyta</taxon>
        <taxon>Magnoliopsida</taxon>
        <taxon>eudicotyledons</taxon>
        <taxon>Gunneridae</taxon>
        <taxon>Pentapetalae</taxon>
        <taxon>asterids</taxon>
        <taxon>Ericales</taxon>
        <taxon>Ericaceae</taxon>
        <taxon>Ericoideae</taxon>
        <taxon>Rhodoreae</taxon>
        <taxon>Rhododendron</taxon>
    </lineage>
</organism>
<protein>
    <submittedName>
        <fullName evidence="1">Uncharacterized protein</fullName>
    </submittedName>
</protein>
<gene>
    <name evidence="1" type="ORF">RHMOL_Rhmol04G0062500</name>
</gene>
<proteinExistence type="predicted"/>
<reference evidence="1" key="1">
    <citation type="submission" date="2022-02" db="EMBL/GenBank/DDBJ databases">
        <title>Plant Genome Project.</title>
        <authorList>
            <person name="Zhang R.-G."/>
        </authorList>
    </citation>
    <scope>NUCLEOTIDE SEQUENCE</scope>
    <source>
        <strain evidence="1">AT1</strain>
    </source>
</reference>
<comment type="caution">
    <text evidence="1">The sequence shown here is derived from an EMBL/GenBank/DDBJ whole genome shotgun (WGS) entry which is preliminary data.</text>
</comment>
<accession>A0ACC0NY13</accession>
<sequence length="181" mass="20133">MMVSWTKPKPGCFKLNTDGASKGNPGASSCGGIIRDSDGKWFSGFHRKIGFASSIEAELWALRDGLILAMSKGLGRGKLEVEVDATLVLELINDRANHHDDLQLQDLVSQCRWLLEQFGLTTPKHIYREANRCADTLANYHVVNRDTTQDGWPDFKSAPTCVEDKMLADASGALYRRTLYE</sequence>
<name>A0ACC0NY13_RHOML</name>
<dbReference type="Proteomes" id="UP001062846">
    <property type="component" value="Chromosome 4"/>
</dbReference>
<dbReference type="EMBL" id="CM046391">
    <property type="protein sequence ID" value="KAI8558100.1"/>
    <property type="molecule type" value="Genomic_DNA"/>
</dbReference>
<keyword evidence="2" id="KW-1185">Reference proteome</keyword>
<evidence type="ECO:0000313" key="1">
    <source>
        <dbReference type="EMBL" id="KAI8558100.1"/>
    </source>
</evidence>